<feature type="region of interest" description="Disordered" evidence="1">
    <location>
        <begin position="68"/>
        <end position="129"/>
    </location>
</feature>
<name>A0A1V4A7U6_9ACTN</name>
<proteinExistence type="predicted"/>
<protein>
    <submittedName>
        <fullName evidence="2">Uncharacterized protein</fullName>
    </submittedName>
</protein>
<evidence type="ECO:0000256" key="1">
    <source>
        <dbReference type="SAM" id="MobiDB-lite"/>
    </source>
</evidence>
<dbReference type="RefSeq" id="WP_077968605.1">
    <property type="nucleotide sequence ID" value="NZ_MVFC01000011.1"/>
</dbReference>
<accession>A0A1V4A7U6</accession>
<evidence type="ECO:0000313" key="3">
    <source>
        <dbReference type="Proteomes" id="UP000190539"/>
    </source>
</evidence>
<sequence>MEALRAIQQLEALRAIQRLEALRAIQQLEALRAIQRLEALRAIQQLEALRAIQGRSVAGSPGAVRRSVAFPTARARPSRALQGLSGGPGRAPPVGPARRGLSRGCPAVRVPPLGPVRRAHGPSAALLGR</sequence>
<organism evidence="2 3">
    <name type="scientific">Streptomyces tsukubensis</name>
    <dbReference type="NCBI Taxonomy" id="83656"/>
    <lineage>
        <taxon>Bacteria</taxon>
        <taxon>Bacillati</taxon>
        <taxon>Actinomycetota</taxon>
        <taxon>Actinomycetes</taxon>
        <taxon>Kitasatosporales</taxon>
        <taxon>Streptomycetaceae</taxon>
        <taxon>Streptomyces</taxon>
    </lineage>
</organism>
<evidence type="ECO:0000313" key="2">
    <source>
        <dbReference type="EMBL" id="OON78751.1"/>
    </source>
</evidence>
<gene>
    <name evidence="2" type="ORF">B1H18_15295</name>
</gene>
<comment type="caution">
    <text evidence="2">The sequence shown here is derived from an EMBL/GenBank/DDBJ whole genome shotgun (WGS) entry which is preliminary data.</text>
</comment>
<dbReference type="STRING" id="83656.B1H18_15295"/>
<keyword evidence="3" id="KW-1185">Reference proteome</keyword>
<dbReference type="AlphaFoldDB" id="A0A1V4A7U6"/>
<dbReference type="Proteomes" id="UP000190539">
    <property type="component" value="Unassembled WGS sequence"/>
</dbReference>
<reference evidence="2 3" key="1">
    <citation type="submission" date="2017-02" db="EMBL/GenBank/DDBJ databases">
        <title>Draft Genome Sequence of Streptomyces tsukubaensis F601, a Producer of the immunosuppressant tacrolimus FK506.</title>
        <authorList>
            <person name="Zong G."/>
            <person name="Zhong C."/>
            <person name="Fu J."/>
            <person name="Qin R."/>
            <person name="Cao G."/>
        </authorList>
    </citation>
    <scope>NUCLEOTIDE SEQUENCE [LARGE SCALE GENOMIC DNA]</scope>
    <source>
        <strain evidence="2 3">F601</strain>
    </source>
</reference>
<dbReference type="EMBL" id="MVFC01000011">
    <property type="protein sequence ID" value="OON78751.1"/>
    <property type="molecule type" value="Genomic_DNA"/>
</dbReference>